<dbReference type="Proteomes" id="UP000198867">
    <property type="component" value="Unassembled WGS sequence"/>
</dbReference>
<organism evidence="3 4">
    <name type="scientific">Mycetocola miduiensis</name>
    <dbReference type="NCBI Taxonomy" id="995034"/>
    <lineage>
        <taxon>Bacteria</taxon>
        <taxon>Bacillati</taxon>
        <taxon>Actinomycetota</taxon>
        <taxon>Actinomycetes</taxon>
        <taxon>Micrococcales</taxon>
        <taxon>Microbacteriaceae</taxon>
        <taxon>Mycetocola</taxon>
    </lineage>
</organism>
<feature type="compositionally biased region" description="Low complexity" evidence="1">
    <location>
        <begin position="350"/>
        <end position="368"/>
    </location>
</feature>
<dbReference type="AlphaFoldDB" id="A0A1I4YDG3"/>
<proteinExistence type="predicted"/>
<evidence type="ECO:0000313" key="4">
    <source>
        <dbReference type="Proteomes" id="UP000198867"/>
    </source>
</evidence>
<feature type="compositionally biased region" description="Pro residues" evidence="1">
    <location>
        <begin position="369"/>
        <end position="399"/>
    </location>
</feature>
<keyword evidence="4" id="KW-1185">Reference proteome</keyword>
<evidence type="ECO:0000256" key="2">
    <source>
        <dbReference type="SAM" id="Phobius"/>
    </source>
</evidence>
<keyword evidence="2" id="KW-0812">Transmembrane</keyword>
<keyword evidence="2" id="KW-0472">Membrane</keyword>
<dbReference type="STRING" id="995034.SAMN05216219_0141"/>
<reference evidence="4" key="1">
    <citation type="submission" date="2016-10" db="EMBL/GenBank/DDBJ databases">
        <authorList>
            <person name="Varghese N."/>
            <person name="Submissions S."/>
        </authorList>
    </citation>
    <scope>NUCLEOTIDE SEQUENCE [LARGE SCALE GENOMIC DNA]</scope>
    <source>
        <strain evidence="4">CGMCC 1.11101</strain>
    </source>
</reference>
<dbReference type="OrthoDB" id="9854507at2"/>
<evidence type="ECO:0000313" key="3">
    <source>
        <dbReference type="EMBL" id="SFN36064.1"/>
    </source>
</evidence>
<protein>
    <submittedName>
        <fullName evidence="3">Uncharacterized protein</fullName>
    </submittedName>
</protein>
<dbReference type="EMBL" id="FOVM01000001">
    <property type="protein sequence ID" value="SFN36064.1"/>
    <property type="molecule type" value="Genomic_DNA"/>
</dbReference>
<evidence type="ECO:0000256" key="1">
    <source>
        <dbReference type="SAM" id="MobiDB-lite"/>
    </source>
</evidence>
<sequence length="399" mass="41179">MKANDADRALIGSDDAFFDAALGHDSNFTLSLPFQKTPVAADVSDTPSEAETAQLATLLLDDGKEVSAEIAERERISQPVPTVFLPGNKQRSTRSILTIVVSILTVLALVAVGILLAVKSQAATPEQKAFEAYAARQLTVETADRKLTSTFKAIGTAKTDAEALNVATAAALAAVVGVSDETARAAADTARVAMAAAIATITVVDPAETPYVAPDVPAQSSLSLIARGLDEVSAEATRIDDAQAELDAALTAIADARAPFTKSFTAFGKTIPATATSLLAVNPDAGQRWRDAVTAAATAFTTAAKTGSGATELQAYAAAAFALQGENARVLLEREAVEPDEDTNEEEAPRQTPQRPRATTPPSGGSTSPAPPANPEPAPPVDPAPQPEPEQPEIPPIEG</sequence>
<gene>
    <name evidence="3" type="ORF">SAMN05216219_0141</name>
</gene>
<dbReference type="RefSeq" id="WP_143094952.1">
    <property type="nucleotide sequence ID" value="NZ_FOVM01000001.1"/>
</dbReference>
<keyword evidence="2" id="KW-1133">Transmembrane helix</keyword>
<accession>A0A1I4YDG3</accession>
<feature type="region of interest" description="Disordered" evidence="1">
    <location>
        <begin position="336"/>
        <end position="399"/>
    </location>
</feature>
<feature type="transmembrane region" description="Helical" evidence="2">
    <location>
        <begin position="96"/>
        <end position="118"/>
    </location>
</feature>
<name>A0A1I4YDG3_9MICO</name>